<feature type="non-terminal residue" evidence="2">
    <location>
        <position position="1"/>
    </location>
</feature>
<name>A0AAN8WLX7_HALRR</name>
<evidence type="ECO:0000313" key="2">
    <source>
        <dbReference type="EMBL" id="KAK7055057.1"/>
    </source>
</evidence>
<reference evidence="2 3" key="1">
    <citation type="submission" date="2023-11" db="EMBL/GenBank/DDBJ databases">
        <title>Halocaridina rubra genome assembly.</title>
        <authorList>
            <person name="Smith C."/>
        </authorList>
    </citation>
    <scope>NUCLEOTIDE SEQUENCE [LARGE SCALE GENOMIC DNA]</scope>
    <source>
        <strain evidence="2">EP-1</strain>
        <tissue evidence="2">Whole</tissue>
    </source>
</reference>
<dbReference type="EMBL" id="JAXCGZ010021240">
    <property type="protein sequence ID" value="KAK7055057.1"/>
    <property type="molecule type" value="Genomic_DNA"/>
</dbReference>
<feature type="region of interest" description="Disordered" evidence="1">
    <location>
        <begin position="1"/>
        <end position="90"/>
    </location>
</feature>
<dbReference type="AlphaFoldDB" id="A0AAN8WLX7"/>
<comment type="caution">
    <text evidence="2">The sequence shown here is derived from an EMBL/GenBank/DDBJ whole genome shotgun (WGS) entry which is preliminary data.</text>
</comment>
<dbReference type="Proteomes" id="UP001381693">
    <property type="component" value="Unassembled WGS sequence"/>
</dbReference>
<gene>
    <name evidence="2" type="ORF">SK128_009293</name>
</gene>
<accession>A0AAN8WLX7</accession>
<proteinExistence type="predicted"/>
<evidence type="ECO:0000256" key="1">
    <source>
        <dbReference type="SAM" id="MobiDB-lite"/>
    </source>
</evidence>
<keyword evidence="3" id="KW-1185">Reference proteome</keyword>
<sequence length="90" mass="8925">DAVTGDDKEEESGGRNPESVPLIDVDRAVVLIDGPVDDDEEPDENAPLLSGAGGIGSFGSMGGGGGGGHCSDDADSGVGGLGIPLYMPRR</sequence>
<feature type="compositionally biased region" description="Acidic residues" evidence="1">
    <location>
        <begin position="35"/>
        <end position="44"/>
    </location>
</feature>
<feature type="compositionally biased region" description="Gly residues" evidence="1">
    <location>
        <begin position="51"/>
        <end position="69"/>
    </location>
</feature>
<evidence type="ECO:0000313" key="3">
    <source>
        <dbReference type="Proteomes" id="UP001381693"/>
    </source>
</evidence>
<organism evidence="2 3">
    <name type="scientific">Halocaridina rubra</name>
    <name type="common">Hawaiian red shrimp</name>
    <dbReference type="NCBI Taxonomy" id="373956"/>
    <lineage>
        <taxon>Eukaryota</taxon>
        <taxon>Metazoa</taxon>
        <taxon>Ecdysozoa</taxon>
        <taxon>Arthropoda</taxon>
        <taxon>Crustacea</taxon>
        <taxon>Multicrustacea</taxon>
        <taxon>Malacostraca</taxon>
        <taxon>Eumalacostraca</taxon>
        <taxon>Eucarida</taxon>
        <taxon>Decapoda</taxon>
        <taxon>Pleocyemata</taxon>
        <taxon>Caridea</taxon>
        <taxon>Atyoidea</taxon>
        <taxon>Atyidae</taxon>
        <taxon>Halocaridina</taxon>
    </lineage>
</organism>
<protein>
    <submittedName>
        <fullName evidence="2">Uncharacterized protein</fullName>
    </submittedName>
</protein>